<dbReference type="InterPro" id="IPR036457">
    <property type="entry name" value="PPM-type-like_dom_sf"/>
</dbReference>
<dbReference type="Proteomes" id="UP000238348">
    <property type="component" value="Chromosome"/>
</dbReference>
<dbReference type="Pfam" id="PF13377">
    <property type="entry name" value="Peripla_BP_3"/>
    <property type="match status" value="1"/>
</dbReference>
<evidence type="ECO:0000313" key="7">
    <source>
        <dbReference type="Proteomes" id="UP000238348"/>
    </source>
</evidence>
<keyword evidence="3" id="KW-0238">DNA-binding</keyword>
<keyword evidence="4" id="KW-0804">Transcription</keyword>
<dbReference type="PANTHER" id="PTHR43156">
    <property type="entry name" value="STAGE II SPORULATION PROTEIN E-RELATED"/>
    <property type="match status" value="1"/>
</dbReference>
<dbReference type="Pfam" id="PF07228">
    <property type="entry name" value="SpoIIE"/>
    <property type="match status" value="1"/>
</dbReference>
<dbReference type="OrthoDB" id="9802500at2"/>
<evidence type="ECO:0000256" key="1">
    <source>
        <dbReference type="ARBA" id="ARBA00022801"/>
    </source>
</evidence>
<evidence type="ECO:0000256" key="3">
    <source>
        <dbReference type="ARBA" id="ARBA00023125"/>
    </source>
</evidence>
<dbReference type="RefSeq" id="WP_104978146.1">
    <property type="nucleotide sequence ID" value="NZ_CP012673.1"/>
</dbReference>
<dbReference type="Gene3D" id="3.40.50.2300">
    <property type="match status" value="2"/>
</dbReference>
<keyword evidence="1 6" id="KW-0378">Hydrolase</keyword>
<dbReference type="SMART" id="SM00331">
    <property type="entry name" value="PP2C_SIG"/>
    <property type="match status" value="1"/>
</dbReference>
<proteinExistence type="predicted"/>
<dbReference type="SUPFAM" id="SSF53822">
    <property type="entry name" value="Periplasmic binding protein-like I"/>
    <property type="match status" value="1"/>
</dbReference>
<dbReference type="AlphaFoldDB" id="A0A2L0EM23"/>
<dbReference type="GO" id="GO:0003677">
    <property type="term" value="F:DNA binding"/>
    <property type="evidence" value="ECO:0007669"/>
    <property type="project" value="UniProtKB-KW"/>
</dbReference>
<evidence type="ECO:0000313" key="6">
    <source>
        <dbReference type="EMBL" id="AUX40330.1"/>
    </source>
</evidence>
<evidence type="ECO:0000256" key="4">
    <source>
        <dbReference type="ARBA" id="ARBA00023163"/>
    </source>
</evidence>
<feature type="domain" description="PPM-type phosphatase" evidence="5">
    <location>
        <begin position="597"/>
        <end position="817"/>
    </location>
</feature>
<dbReference type="PANTHER" id="PTHR43156:SF2">
    <property type="entry name" value="STAGE II SPORULATION PROTEIN E"/>
    <property type="match status" value="1"/>
</dbReference>
<keyword evidence="2" id="KW-0805">Transcription regulation</keyword>
<organism evidence="6 7">
    <name type="scientific">Sorangium cellulosum</name>
    <name type="common">Polyangium cellulosum</name>
    <dbReference type="NCBI Taxonomy" id="56"/>
    <lineage>
        <taxon>Bacteria</taxon>
        <taxon>Pseudomonadati</taxon>
        <taxon>Myxococcota</taxon>
        <taxon>Polyangia</taxon>
        <taxon>Polyangiales</taxon>
        <taxon>Polyangiaceae</taxon>
        <taxon>Sorangium</taxon>
    </lineage>
</organism>
<dbReference type="GO" id="GO:0016791">
    <property type="term" value="F:phosphatase activity"/>
    <property type="evidence" value="ECO:0007669"/>
    <property type="project" value="TreeGrafter"/>
</dbReference>
<dbReference type="InterPro" id="IPR046335">
    <property type="entry name" value="LacI/GalR-like_sensor"/>
</dbReference>
<evidence type="ECO:0000259" key="5">
    <source>
        <dbReference type="SMART" id="SM00331"/>
    </source>
</evidence>
<accession>A0A2L0EM23</accession>
<dbReference type="EMBL" id="CP012673">
    <property type="protein sequence ID" value="AUX40330.1"/>
    <property type="molecule type" value="Genomic_DNA"/>
</dbReference>
<dbReference type="InterPro" id="IPR001932">
    <property type="entry name" value="PPM-type_phosphatase-like_dom"/>
</dbReference>
<evidence type="ECO:0000256" key="2">
    <source>
        <dbReference type="ARBA" id="ARBA00023015"/>
    </source>
</evidence>
<dbReference type="InterPro" id="IPR052016">
    <property type="entry name" value="Bact_Sigma-Reg"/>
</dbReference>
<protein>
    <submittedName>
        <fullName evidence="6">Phosphoserine phosphatase</fullName>
        <ecNumber evidence="6">3.1.3.3</ecNumber>
    </submittedName>
</protein>
<dbReference type="Gene3D" id="3.60.40.10">
    <property type="entry name" value="PPM-type phosphatase domain"/>
    <property type="match status" value="1"/>
</dbReference>
<reference evidence="6 7" key="1">
    <citation type="submission" date="2015-09" db="EMBL/GenBank/DDBJ databases">
        <title>Sorangium comparison.</title>
        <authorList>
            <person name="Zaburannyi N."/>
            <person name="Bunk B."/>
            <person name="Overmann J."/>
            <person name="Mueller R."/>
        </authorList>
    </citation>
    <scope>NUCLEOTIDE SEQUENCE [LARGE SCALE GENOMIC DNA]</scope>
    <source>
        <strain evidence="6 7">So ce26</strain>
    </source>
</reference>
<gene>
    <name evidence="6" type="primary">thrH</name>
    <name evidence="6" type="ORF">SOCE26_017300</name>
</gene>
<dbReference type="CDD" id="cd06267">
    <property type="entry name" value="PBP1_LacI_sugar_binding-like"/>
    <property type="match status" value="1"/>
</dbReference>
<dbReference type="EC" id="3.1.3.3" evidence="6"/>
<sequence length="833" mass="90072">MTVKRRTIALVMDYVRGEHQSELRFGVERAAEVHGVDLVIALGEELGGPDTGTKAQNSIAGLIGADVADGVVVASATLGNHTGVESLVDFCRTFAPLPVCSIGVALAGIPSIVIDDGRAIELAVGHLVGEHGCRRVAYIGGRTTHTEAKLRADVYRRTLEAHAIPYDERLVAIGELTIESGCVAMRELMGRGVELDAVVAANDDMALGAIDVLKAHGVEVPRDVLVCGFGDVDVARYTKPSLTSIRQPIERLAALAVETVLRRLDGEAVPLRDAQPLELIRRESCGCARQVIPRSARAEAPARDGSPSGAEERQELARALDQAVSMPAAVLRGWPEELLSALDEELAGREGRFLGALKHLLDRAGDERCFLDQFQLVITLLRARHGWRPGGARSSKSLEQLWHAARLLIGRASVRAEGRQRLSVELAANDLSWTGRWLTTCLSLPLLKRTLASELDRLYFTRASLSLYEDARRATLKPFFLMENGRELSPPPESFPARLLAPPGFLRSSERGSVIVMPITFGGAEHYGILVLGDGPDEAVCDAVRVQIGSAMKTAALHREIVCQVELRERLEQEAVRRELQVASHIQTTLAPALSQIEGLELGAIMNPAPEVGGDYYDVFATSEGGWLAIGDVAGHGLAAGLIMLMIHSMVSALTQGEPAASPREILSTLNAAVHENIQNRLRRDQHATLLLLRYERSGRVTYAGAHEDILVCRARTRRCERIPSSGVRVGAVPAIDTVTRDEELVLEDGDVLVLYSDGVTGARDAREEPFGLSRLCSIIEAAQDAPAEAIRDQILREVEAFCPSPDDDVTIVVARYRTPAVLQPAVDSADPS</sequence>
<dbReference type="SUPFAM" id="SSF81606">
    <property type="entry name" value="PP2C-like"/>
    <property type="match status" value="1"/>
</dbReference>
<dbReference type="InterPro" id="IPR028082">
    <property type="entry name" value="Peripla_BP_I"/>
</dbReference>
<name>A0A2L0EM23_SORCE</name>